<feature type="non-terminal residue" evidence="6">
    <location>
        <position position="150"/>
    </location>
</feature>
<dbReference type="Proteomes" id="UP000002729">
    <property type="component" value="Unassembled WGS sequence"/>
</dbReference>
<dbReference type="AlphaFoldDB" id="F0YFC5"/>
<evidence type="ECO:0000256" key="4">
    <source>
        <dbReference type="RuleBase" id="RU361267"/>
    </source>
</evidence>
<dbReference type="eggNOG" id="KOG2848">
    <property type="taxonomic scope" value="Eukaryota"/>
</dbReference>
<dbReference type="RefSeq" id="XP_009039141.1">
    <property type="nucleotide sequence ID" value="XM_009040893.1"/>
</dbReference>
<comment type="catalytic activity">
    <reaction evidence="4">
        <text>a 1-acyl-sn-glycero-3-phosphate + an acyl-CoA = a 1,2-diacyl-sn-glycero-3-phosphate + CoA</text>
        <dbReference type="Rhea" id="RHEA:19709"/>
        <dbReference type="ChEBI" id="CHEBI:57287"/>
        <dbReference type="ChEBI" id="CHEBI:57970"/>
        <dbReference type="ChEBI" id="CHEBI:58342"/>
        <dbReference type="ChEBI" id="CHEBI:58608"/>
        <dbReference type="EC" id="2.3.1.51"/>
    </reaction>
</comment>
<dbReference type="CDD" id="cd07989">
    <property type="entry name" value="LPLAT_AGPAT-like"/>
    <property type="match status" value="1"/>
</dbReference>
<name>F0YFC5_AURAN</name>
<dbReference type="OMA" id="HIAFWAK"/>
<proteinExistence type="inferred from homology"/>
<evidence type="ECO:0000313" key="6">
    <source>
        <dbReference type="EMBL" id="EGB06191.1"/>
    </source>
</evidence>
<feature type="domain" description="Phospholipid/glycerol acyltransferase" evidence="5">
    <location>
        <begin position="39"/>
        <end position="150"/>
    </location>
</feature>
<evidence type="ECO:0000259" key="5">
    <source>
        <dbReference type="SMART" id="SM00563"/>
    </source>
</evidence>
<dbReference type="InParanoid" id="F0YFC5"/>
<dbReference type="GO" id="GO:0006654">
    <property type="term" value="P:phosphatidic acid biosynthetic process"/>
    <property type="evidence" value="ECO:0007669"/>
    <property type="project" value="TreeGrafter"/>
</dbReference>
<keyword evidence="2 4" id="KW-0808">Transferase</keyword>
<dbReference type="GO" id="GO:0003841">
    <property type="term" value="F:1-acylglycerol-3-phosphate O-acyltransferase activity"/>
    <property type="evidence" value="ECO:0007669"/>
    <property type="project" value="UniProtKB-UniRule"/>
</dbReference>
<dbReference type="InterPro" id="IPR002123">
    <property type="entry name" value="Plipid/glycerol_acylTrfase"/>
</dbReference>
<dbReference type="EC" id="2.3.1.51" evidence="4"/>
<dbReference type="NCBIfam" id="TIGR00530">
    <property type="entry name" value="AGP_acyltrn"/>
    <property type="match status" value="1"/>
</dbReference>
<feature type="non-terminal residue" evidence="6">
    <location>
        <position position="1"/>
    </location>
</feature>
<comment type="similarity">
    <text evidence="1 4">Belongs to the 1-acyl-sn-glycerol-3-phosphate acyltransferase family.</text>
</comment>
<dbReference type="KEGG" id="aaf:AURANDRAFT_6570"/>
<sequence>RRRAMDWMVGFWSRVSMLTCGYRPAVVGAEHLPDRDEAVLYVPNHCSYLDILTLSAFLPRPFKYISKIEILRIPFIGWAMGFAGHIALRRADRRSQLESYKAAVASLKDGNSLVAFAEGTRSDDGTLKKFKRGPFKMAIDAGVDIVPIAL</sequence>
<evidence type="ECO:0000256" key="2">
    <source>
        <dbReference type="ARBA" id="ARBA00022679"/>
    </source>
</evidence>
<dbReference type="Pfam" id="PF01553">
    <property type="entry name" value="Acyltransferase"/>
    <property type="match status" value="1"/>
</dbReference>
<keyword evidence="4" id="KW-1208">Phospholipid metabolism</keyword>
<evidence type="ECO:0000256" key="3">
    <source>
        <dbReference type="ARBA" id="ARBA00023315"/>
    </source>
</evidence>
<dbReference type="OrthoDB" id="417078at2759"/>
<dbReference type="InterPro" id="IPR004552">
    <property type="entry name" value="AGP_acyltrans"/>
</dbReference>
<keyword evidence="7" id="KW-1185">Reference proteome</keyword>
<accession>F0YFC5</accession>
<protein>
    <recommendedName>
        <fullName evidence="4">1-acyl-sn-glycerol-3-phosphate acyltransferase</fullName>
        <ecNumber evidence="4">2.3.1.51</ecNumber>
    </recommendedName>
</protein>
<evidence type="ECO:0000256" key="1">
    <source>
        <dbReference type="ARBA" id="ARBA00008655"/>
    </source>
</evidence>
<keyword evidence="4" id="KW-0443">Lipid metabolism</keyword>
<dbReference type="GO" id="GO:0016020">
    <property type="term" value="C:membrane"/>
    <property type="evidence" value="ECO:0007669"/>
    <property type="project" value="InterPro"/>
</dbReference>
<comment type="domain">
    <text evidence="4">The HXXXXD motif is essential for acyltransferase activity and may constitute the binding site for the phosphate moiety of the glycerol-3-phosphate.</text>
</comment>
<keyword evidence="3 4" id="KW-0012">Acyltransferase</keyword>
<reference evidence="6 7" key="1">
    <citation type="journal article" date="2011" name="Proc. Natl. Acad. Sci. U.S.A.">
        <title>Niche of harmful alga Aureococcus anophagefferens revealed through ecogenomics.</title>
        <authorList>
            <person name="Gobler C.J."/>
            <person name="Berry D.L."/>
            <person name="Dyhrman S.T."/>
            <person name="Wilhelm S.W."/>
            <person name="Salamov A."/>
            <person name="Lobanov A.V."/>
            <person name="Zhang Y."/>
            <person name="Collier J.L."/>
            <person name="Wurch L.L."/>
            <person name="Kustka A.B."/>
            <person name="Dill B.D."/>
            <person name="Shah M."/>
            <person name="VerBerkmoes N.C."/>
            <person name="Kuo A."/>
            <person name="Terry A."/>
            <person name="Pangilinan J."/>
            <person name="Lindquist E.A."/>
            <person name="Lucas S."/>
            <person name="Paulsen I.T."/>
            <person name="Hattenrath-Lehmann T.K."/>
            <person name="Talmage S.C."/>
            <person name="Walker E.A."/>
            <person name="Koch F."/>
            <person name="Burson A.M."/>
            <person name="Marcoval M.A."/>
            <person name="Tang Y.Z."/>
            <person name="Lecleir G.R."/>
            <person name="Coyne K.J."/>
            <person name="Berg G.M."/>
            <person name="Bertrand E.M."/>
            <person name="Saito M.A."/>
            <person name="Gladyshev V.N."/>
            <person name="Grigoriev I.V."/>
        </authorList>
    </citation>
    <scope>NUCLEOTIDE SEQUENCE [LARGE SCALE GENOMIC DNA]</scope>
    <source>
        <strain evidence="7">CCMP 1984</strain>
    </source>
</reference>
<dbReference type="EMBL" id="GL833136">
    <property type="protein sequence ID" value="EGB06191.1"/>
    <property type="molecule type" value="Genomic_DNA"/>
</dbReference>
<dbReference type="GeneID" id="20225467"/>
<evidence type="ECO:0000313" key="7">
    <source>
        <dbReference type="Proteomes" id="UP000002729"/>
    </source>
</evidence>
<organism evidence="7">
    <name type="scientific">Aureococcus anophagefferens</name>
    <name type="common">Harmful bloom alga</name>
    <dbReference type="NCBI Taxonomy" id="44056"/>
    <lineage>
        <taxon>Eukaryota</taxon>
        <taxon>Sar</taxon>
        <taxon>Stramenopiles</taxon>
        <taxon>Ochrophyta</taxon>
        <taxon>Pelagophyceae</taxon>
        <taxon>Pelagomonadales</taxon>
        <taxon>Pelagomonadaceae</taxon>
        <taxon>Aureococcus</taxon>
    </lineage>
</organism>
<keyword evidence="4" id="KW-0444">Lipid biosynthesis</keyword>
<dbReference type="SMART" id="SM00563">
    <property type="entry name" value="PlsC"/>
    <property type="match status" value="1"/>
</dbReference>
<gene>
    <name evidence="6" type="ORF">AURANDRAFT_6570</name>
</gene>
<keyword evidence="4" id="KW-0594">Phospholipid biosynthesis</keyword>
<dbReference type="SUPFAM" id="SSF69593">
    <property type="entry name" value="Glycerol-3-phosphate (1)-acyltransferase"/>
    <property type="match status" value="1"/>
</dbReference>
<dbReference type="PANTHER" id="PTHR10434">
    <property type="entry name" value="1-ACYL-SN-GLYCEROL-3-PHOSPHATE ACYLTRANSFERASE"/>
    <property type="match status" value="1"/>
</dbReference>
<dbReference type="PANTHER" id="PTHR10434:SF11">
    <property type="entry name" value="1-ACYL-SN-GLYCEROL-3-PHOSPHATE ACYLTRANSFERASE"/>
    <property type="match status" value="1"/>
</dbReference>